<dbReference type="AlphaFoldDB" id="A0A8H4KVJ5"/>
<dbReference type="Gene3D" id="3.40.50.300">
    <property type="entry name" value="P-loop containing nucleotide triphosphate hydrolases"/>
    <property type="match status" value="1"/>
</dbReference>
<dbReference type="InterPro" id="IPR053137">
    <property type="entry name" value="NLR-like"/>
</dbReference>
<dbReference type="OrthoDB" id="427518at2759"/>
<dbReference type="InterPro" id="IPR000845">
    <property type="entry name" value="Nucleoside_phosphorylase_d"/>
</dbReference>
<keyword evidence="4" id="KW-1185">Reference proteome</keyword>
<evidence type="ECO:0000256" key="1">
    <source>
        <dbReference type="ARBA" id="ARBA00022737"/>
    </source>
</evidence>
<dbReference type="Pfam" id="PF01048">
    <property type="entry name" value="PNP_UDP_1"/>
    <property type="match status" value="1"/>
</dbReference>
<dbReference type="Pfam" id="PF24883">
    <property type="entry name" value="NPHP3_N"/>
    <property type="match status" value="1"/>
</dbReference>
<dbReference type="PANTHER" id="PTHR46082">
    <property type="entry name" value="ATP/GTP-BINDING PROTEIN-RELATED"/>
    <property type="match status" value="1"/>
</dbReference>
<accession>A0A8H4KVJ5</accession>
<reference evidence="3 4" key="1">
    <citation type="submission" date="2020-01" db="EMBL/GenBank/DDBJ databases">
        <title>Identification and distribution of gene clusters putatively required for synthesis of sphingolipid metabolism inhibitors in phylogenetically diverse species of the filamentous fungus Fusarium.</title>
        <authorList>
            <person name="Kim H.-S."/>
            <person name="Busman M."/>
            <person name="Brown D.W."/>
            <person name="Divon H."/>
            <person name="Uhlig S."/>
            <person name="Proctor R.H."/>
        </authorList>
    </citation>
    <scope>NUCLEOTIDE SEQUENCE [LARGE SCALE GENOMIC DNA]</scope>
    <source>
        <strain evidence="3 4">NRRL 20459</strain>
    </source>
</reference>
<dbReference type="PANTHER" id="PTHR46082:SF11">
    <property type="entry name" value="AAA+ ATPASE DOMAIN-CONTAINING PROTEIN-RELATED"/>
    <property type="match status" value="1"/>
</dbReference>
<gene>
    <name evidence="3" type="ORF">FALBO_14994</name>
</gene>
<sequence length="1068" mass="122203">MSRPKLRPESYTVGWVCALPIELAAAHQILDEEHHPLSIQDPNETNPYTLGRIDKYNVVIASLPAGHIGTTSATFVAARMQLRFPSIRVGLLVGIGGGVPNSKTDIRLGDVVISRPEKQYGGVVQYDLGKTWPCRFERTGSLNSPPDILLNALSKLQSHNTGGISNVANHLSKFRHLPEFSRENAGPDILFEPNYQHHGGDTCETCDTERQIRRDCRGNREIAIHCGTIASGNSVMRDGQSRDRISQELGGVLCFEMEAAGLMNSFPCLVIRGICDYADSHKNKAWQPYASAAAAVCAKEILLIAAANQAAETRRALGVTFSERLQSLIERVNLDSFLQMLSVKDEEQPEFKDPIDCNDPGFYWIFKNIDFKAWERSSHSRKLFLSGPSDSTLRKVSSHVVQQGTASLTQSGCVLYFFCPPLVKETTTAKLVHSFLHQTISWSRTQTKLSIVKVFLHALREKLVERFSEQSENVVEKRPQLSPKLQAMFNGPTKSEDHLQTIKTMLEEASNNEQWAASKAALGMEQEPKMLVVIHGLSDMERHKNDFTKEVLEFAEFLKTRKSTVKILLTSRPQADLKEAFATVPCIEYDKERKECLTSLRFDNSRYDKIAEEHQGSLEWIWTHDQYQKWLDVSASRLLYLQGKPGSGKSTLTKYFTKCLLQREPNVQSAIVAKFFYSYREGEAQRSHYNMLRSVLYHILDQDETFFYHCFQHEYRCQPQLYNDGSEIAKWKYGSLKKLLLSLRDHTVTKRVYLIIDAVDESDDDERREILDLLLKICSETKECVVKTFVASRPVAALERRISEFHSFIRLQDETQSDIFHFADFFLQQVEFPNFREQARTYMVENANGVFLWVKLVGQELLAYDEQGWAQEDVFDFLKSLPTELDKFYQLMLEKMSGRTQKENSDGIKMFRFVLFACRPLAVWELLHALGIPDDRETTFNVSDELFHRRVPQERRIAHCSGNFLEVKQRDGKATVQAMHQTVREFFLRPHGYVEVSKFRMVRSCALQTWKQDLPMYKLGPHYNYTVVSSTSTKGLWQPMLYPILDIISIAAMRMHMSGVLALSLLMN</sequence>
<protein>
    <submittedName>
        <fullName evidence="3">Purine and uridine phosphorylase</fullName>
    </submittedName>
</protein>
<evidence type="ECO:0000259" key="2">
    <source>
        <dbReference type="PROSITE" id="PS50837"/>
    </source>
</evidence>
<organism evidence="3 4">
    <name type="scientific">Fusarium albosuccineum</name>
    <dbReference type="NCBI Taxonomy" id="1237068"/>
    <lineage>
        <taxon>Eukaryota</taxon>
        <taxon>Fungi</taxon>
        <taxon>Dikarya</taxon>
        <taxon>Ascomycota</taxon>
        <taxon>Pezizomycotina</taxon>
        <taxon>Sordariomycetes</taxon>
        <taxon>Hypocreomycetidae</taxon>
        <taxon>Hypocreales</taxon>
        <taxon>Nectriaceae</taxon>
        <taxon>Fusarium</taxon>
        <taxon>Fusarium decemcellulare species complex</taxon>
    </lineage>
</organism>
<dbReference type="SUPFAM" id="SSF53167">
    <property type="entry name" value="Purine and uridine phosphorylases"/>
    <property type="match status" value="1"/>
</dbReference>
<dbReference type="InterPro" id="IPR027417">
    <property type="entry name" value="P-loop_NTPase"/>
</dbReference>
<dbReference type="SUPFAM" id="SSF52540">
    <property type="entry name" value="P-loop containing nucleoside triphosphate hydrolases"/>
    <property type="match status" value="1"/>
</dbReference>
<evidence type="ECO:0000313" key="3">
    <source>
        <dbReference type="EMBL" id="KAF4458275.1"/>
    </source>
</evidence>
<dbReference type="InterPro" id="IPR056884">
    <property type="entry name" value="NPHP3-like_N"/>
</dbReference>
<keyword evidence="1" id="KW-0677">Repeat</keyword>
<dbReference type="GO" id="GO:0009116">
    <property type="term" value="P:nucleoside metabolic process"/>
    <property type="evidence" value="ECO:0007669"/>
    <property type="project" value="InterPro"/>
</dbReference>
<dbReference type="GO" id="GO:0003824">
    <property type="term" value="F:catalytic activity"/>
    <property type="evidence" value="ECO:0007669"/>
    <property type="project" value="InterPro"/>
</dbReference>
<dbReference type="InterPro" id="IPR007111">
    <property type="entry name" value="NACHT_NTPase"/>
</dbReference>
<proteinExistence type="predicted"/>
<evidence type="ECO:0000313" key="4">
    <source>
        <dbReference type="Proteomes" id="UP000554235"/>
    </source>
</evidence>
<dbReference type="Proteomes" id="UP000554235">
    <property type="component" value="Unassembled WGS sequence"/>
</dbReference>
<dbReference type="Gene3D" id="3.40.50.1580">
    <property type="entry name" value="Nucleoside phosphorylase domain"/>
    <property type="match status" value="1"/>
</dbReference>
<feature type="domain" description="NACHT" evidence="2">
    <location>
        <begin position="637"/>
        <end position="799"/>
    </location>
</feature>
<comment type="caution">
    <text evidence="3">The sequence shown here is derived from an EMBL/GenBank/DDBJ whole genome shotgun (WGS) entry which is preliminary data.</text>
</comment>
<name>A0A8H4KVJ5_9HYPO</name>
<dbReference type="EMBL" id="JAADYS010002520">
    <property type="protein sequence ID" value="KAF4458275.1"/>
    <property type="molecule type" value="Genomic_DNA"/>
</dbReference>
<dbReference type="PROSITE" id="PS50837">
    <property type="entry name" value="NACHT"/>
    <property type="match status" value="1"/>
</dbReference>
<dbReference type="InterPro" id="IPR035994">
    <property type="entry name" value="Nucleoside_phosphorylase_sf"/>
</dbReference>